<sequence>MRDTFLYSNGRVDKRENPALQAKKEVLEKPVSSGTFRSDHTLSVRDNACKVLRRPGVRPGSTAWKAAMLCVIPPTRRDGGLGVSRMFELQSFHPFTRSFIINISDFRLLKEMCRIIVVACDWHGSFQLIDPGSTFGCDAAVFACVIVTRDRNIVLIECYPSLRSISISGFSLCRIRHNG</sequence>
<protein>
    <submittedName>
        <fullName evidence="1">Uncharacterized protein</fullName>
    </submittedName>
</protein>
<dbReference type="EMBL" id="BGPR01008844">
    <property type="protein sequence ID" value="GBN36449.1"/>
    <property type="molecule type" value="Genomic_DNA"/>
</dbReference>
<dbReference type="Proteomes" id="UP000499080">
    <property type="component" value="Unassembled WGS sequence"/>
</dbReference>
<evidence type="ECO:0000313" key="1">
    <source>
        <dbReference type="EMBL" id="GBN36449.1"/>
    </source>
</evidence>
<dbReference type="AlphaFoldDB" id="A0A4Y2NCT7"/>
<organism evidence="1 2">
    <name type="scientific">Araneus ventricosus</name>
    <name type="common">Orbweaver spider</name>
    <name type="synonym">Epeira ventricosa</name>
    <dbReference type="NCBI Taxonomy" id="182803"/>
    <lineage>
        <taxon>Eukaryota</taxon>
        <taxon>Metazoa</taxon>
        <taxon>Ecdysozoa</taxon>
        <taxon>Arthropoda</taxon>
        <taxon>Chelicerata</taxon>
        <taxon>Arachnida</taxon>
        <taxon>Araneae</taxon>
        <taxon>Araneomorphae</taxon>
        <taxon>Entelegynae</taxon>
        <taxon>Araneoidea</taxon>
        <taxon>Araneidae</taxon>
        <taxon>Araneus</taxon>
    </lineage>
</organism>
<evidence type="ECO:0000313" key="2">
    <source>
        <dbReference type="Proteomes" id="UP000499080"/>
    </source>
</evidence>
<name>A0A4Y2NCT7_ARAVE</name>
<accession>A0A4Y2NCT7</accession>
<reference evidence="1 2" key="1">
    <citation type="journal article" date="2019" name="Sci. Rep.">
        <title>Orb-weaving spider Araneus ventricosus genome elucidates the spidroin gene catalogue.</title>
        <authorList>
            <person name="Kono N."/>
            <person name="Nakamura H."/>
            <person name="Ohtoshi R."/>
            <person name="Moran D.A.P."/>
            <person name="Shinohara A."/>
            <person name="Yoshida Y."/>
            <person name="Fujiwara M."/>
            <person name="Mori M."/>
            <person name="Tomita M."/>
            <person name="Arakawa K."/>
        </authorList>
    </citation>
    <scope>NUCLEOTIDE SEQUENCE [LARGE SCALE GENOMIC DNA]</scope>
</reference>
<comment type="caution">
    <text evidence="1">The sequence shown here is derived from an EMBL/GenBank/DDBJ whole genome shotgun (WGS) entry which is preliminary data.</text>
</comment>
<keyword evidence="2" id="KW-1185">Reference proteome</keyword>
<gene>
    <name evidence="1" type="ORF">AVEN_252856_1</name>
</gene>
<proteinExistence type="predicted"/>